<accession>E2BMR0</accession>
<reference evidence="1 2" key="1">
    <citation type="journal article" date="2010" name="Science">
        <title>Genomic comparison of the ants Camponotus floridanus and Harpegnathos saltator.</title>
        <authorList>
            <person name="Bonasio R."/>
            <person name="Zhang G."/>
            <person name="Ye C."/>
            <person name="Mutti N.S."/>
            <person name="Fang X."/>
            <person name="Qin N."/>
            <person name="Donahue G."/>
            <person name="Yang P."/>
            <person name="Li Q."/>
            <person name="Li C."/>
            <person name="Zhang P."/>
            <person name="Huang Z."/>
            <person name="Berger S.L."/>
            <person name="Reinberg D."/>
            <person name="Wang J."/>
            <person name="Liebig J."/>
        </authorList>
    </citation>
    <scope>NUCLEOTIDE SEQUENCE [LARGE SCALE GENOMIC DNA]</scope>
    <source>
        <strain evidence="1 2">R22 G/1</strain>
    </source>
</reference>
<protein>
    <submittedName>
        <fullName evidence="1">Uncharacterized protein</fullName>
    </submittedName>
</protein>
<evidence type="ECO:0000313" key="2">
    <source>
        <dbReference type="Proteomes" id="UP000008237"/>
    </source>
</evidence>
<organism evidence="2">
    <name type="scientific">Harpegnathos saltator</name>
    <name type="common">Jerdon's jumping ant</name>
    <dbReference type="NCBI Taxonomy" id="610380"/>
    <lineage>
        <taxon>Eukaryota</taxon>
        <taxon>Metazoa</taxon>
        <taxon>Ecdysozoa</taxon>
        <taxon>Arthropoda</taxon>
        <taxon>Hexapoda</taxon>
        <taxon>Insecta</taxon>
        <taxon>Pterygota</taxon>
        <taxon>Neoptera</taxon>
        <taxon>Endopterygota</taxon>
        <taxon>Hymenoptera</taxon>
        <taxon>Apocrita</taxon>
        <taxon>Aculeata</taxon>
        <taxon>Formicoidea</taxon>
        <taxon>Formicidae</taxon>
        <taxon>Ponerinae</taxon>
        <taxon>Ponerini</taxon>
        <taxon>Harpegnathos</taxon>
    </lineage>
</organism>
<dbReference type="OrthoDB" id="7683472at2759"/>
<keyword evidence="2" id="KW-1185">Reference proteome</keyword>
<gene>
    <name evidence="1" type="ORF">EAI_05669</name>
</gene>
<sequence length="65" mass="7638">MLKNCPLESRNNSEQVEILETFRRCVQRRVVDTLDALLDEDVIAVFHGVDLVRFRPNDENSTEYK</sequence>
<proteinExistence type="predicted"/>
<name>E2BMR0_HARSA</name>
<dbReference type="Proteomes" id="UP000008237">
    <property type="component" value="Unassembled WGS sequence"/>
</dbReference>
<dbReference type="OMA" id="CVQRRVV"/>
<dbReference type="AlphaFoldDB" id="E2BMR0"/>
<dbReference type="EMBL" id="GL449298">
    <property type="protein sequence ID" value="EFN83019.1"/>
    <property type="molecule type" value="Genomic_DNA"/>
</dbReference>
<evidence type="ECO:0000313" key="1">
    <source>
        <dbReference type="EMBL" id="EFN83019.1"/>
    </source>
</evidence>
<dbReference type="InParanoid" id="E2BMR0"/>